<dbReference type="Proteomes" id="UP000243975">
    <property type="component" value="Unassembled WGS sequence"/>
</dbReference>
<reference evidence="1 2" key="1">
    <citation type="journal article" date="2016" name="Sci. Rep.">
        <title>The genome sequence of the outbreeding globe artichoke constructed de novo incorporating a phase-aware low-pass sequencing strategy of F1 progeny.</title>
        <authorList>
            <person name="Scaglione D."/>
            <person name="Reyes-Chin-Wo S."/>
            <person name="Acquadro A."/>
            <person name="Froenicke L."/>
            <person name="Portis E."/>
            <person name="Beitel C."/>
            <person name="Tirone M."/>
            <person name="Mauro R."/>
            <person name="Lo Monaco A."/>
            <person name="Mauromicale G."/>
            <person name="Faccioli P."/>
            <person name="Cattivelli L."/>
            <person name="Rieseberg L."/>
            <person name="Michelmore R."/>
            <person name="Lanteri S."/>
        </authorList>
    </citation>
    <scope>NUCLEOTIDE SEQUENCE [LARGE SCALE GENOMIC DNA]</scope>
    <source>
        <strain evidence="1">2C</strain>
    </source>
</reference>
<dbReference type="AlphaFoldDB" id="A0A124SGX4"/>
<evidence type="ECO:0000313" key="1">
    <source>
        <dbReference type="EMBL" id="KVI07757.1"/>
    </source>
</evidence>
<proteinExistence type="predicted"/>
<evidence type="ECO:0000313" key="2">
    <source>
        <dbReference type="Proteomes" id="UP000243975"/>
    </source>
</evidence>
<dbReference type="Gramene" id="KVI07757">
    <property type="protein sequence ID" value="KVI07757"/>
    <property type="gene ID" value="Ccrd_013879"/>
</dbReference>
<accession>A0A124SGX4</accession>
<dbReference type="EMBL" id="LEKV01001491">
    <property type="protein sequence ID" value="KVI07757.1"/>
    <property type="molecule type" value="Genomic_DNA"/>
</dbReference>
<name>A0A124SGX4_CYNCS</name>
<sequence length="201" mass="21969">MSKGVSMLLKIADFSAPPIGCNPVVRMLSGGAFRRCQDKENNATQLFNNMVSRYTLSRNVFYELLTTNGLRTLYLPFDHVIDPKLSSGKLPLDVKKRGELFPPSVTTESFSGHEARMATPGAATSGCTRAIISCRAHHRDPLFDCMKGANGDRIILKSGSGKTDTTPGFRAISCASVFVKRAANPKKAFRNKVKFGAFFKS</sequence>
<keyword evidence="2" id="KW-1185">Reference proteome</keyword>
<comment type="caution">
    <text evidence="1">The sequence shown here is derived from an EMBL/GenBank/DDBJ whole genome shotgun (WGS) entry which is preliminary data.</text>
</comment>
<organism evidence="1 2">
    <name type="scientific">Cynara cardunculus var. scolymus</name>
    <name type="common">Globe artichoke</name>
    <name type="synonym">Cynara scolymus</name>
    <dbReference type="NCBI Taxonomy" id="59895"/>
    <lineage>
        <taxon>Eukaryota</taxon>
        <taxon>Viridiplantae</taxon>
        <taxon>Streptophyta</taxon>
        <taxon>Embryophyta</taxon>
        <taxon>Tracheophyta</taxon>
        <taxon>Spermatophyta</taxon>
        <taxon>Magnoliopsida</taxon>
        <taxon>eudicotyledons</taxon>
        <taxon>Gunneridae</taxon>
        <taxon>Pentapetalae</taxon>
        <taxon>asterids</taxon>
        <taxon>campanulids</taxon>
        <taxon>Asterales</taxon>
        <taxon>Asteraceae</taxon>
        <taxon>Carduoideae</taxon>
        <taxon>Cardueae</taxon>
        <taxon>Carduinae</taxon>
        <taxon>Cynara</taxon>
    </lineage>
</organism>
<gene>
    <name evidence="1" type="ORF">Ccrd_013879</name>
</gene>
<protein>
    <submittedName>
        <fullName evidence="1">Uncharacterized protein</fullName>
    </submittedName>
</protein>